<dbReference type="GO" id="GO:0016887">
    <property type="term" value="F:ATP hydrolysis activity"/>
    <property type="evidence" value="ECO:0007669"/>
    <property type="project" value="InterPro"/>
</dbReference>
<keyword evidence="1" id="KW-0175">Coiled coil</keyword>
<name>S7U9C2_9BACT</name>
<evidence type="ECO:0000256" key="1">
    <source>
        <dbReference type="SAM" id="Coils"/>
    </source>
</evidence>
<dbReference type="PANTHER" id="PTHR35894:SF1">
    <property type="entry name" value="PHOSPHORIBULOKINASE _ URIDINE KINASE FAMILY"/>
    <property type="match status" value="1"/>
</dbReference>
<comment type="caution">
    <text evidence="3">The sequence shown here is derived from an EMBL/GenBank/DDBJ whole genome shotgun (WGS) entry which is preliminary data.</text>
</comment>
<dbReference type="EMBL" id="ATHI01000031">
    <property type="protein sequence ID" value="EPR30554.1"/>
    <property type="molecule type" value="Genomic_DNA"/>
</dbReference>
<dbReference type="InterPro" id="IPR027417">
    <property type="entry name" value="P-loop_NTPase"/>
</dbReference>
<dbReference type="OrthoDB" id="9779230at2"/>
<dbReference type="RefSeq" id="WP_020887973.1">
    <property type="nucleotide sequence ID" value="NZ_ATHI01000031.1"/>
</dbReference>
<organism evidence="3 4">
    <name type="scientific">Alkalidesulfovibrio alkalitolerans DSM 16529</name>
    <dbReference type="NCBI Taxonomy" id="1121439"/>
    <lineage>
        <taxon>Bacteria</taxon>
        <taxon>Pseudomonadati</taxon>
        <taxon>Thermodesulfobacteriota</taxon>
        <taxon>Desulfovibrionia</taxon>
        <taxon>Desulfovibrionales</taxon>
        <taxon>Desulfovibrionaceae</taxon>
        <taxon>Alkalidesulfovibrio</taxon>
    </lineage>
</organism>
<gene>
    <name evidence="3" type="ORF">dsat_1276</name>
</gene>
<sequence length="392" mass="44906">MYTTFFGLQEKPFDLLPNPDFLYMSRAHKRALTYLMHGIREKAGFILLTGEVGSGKTTIIRNIIRKHLQNRALSKVFNTRVDSHQLLAMINEDFGLSAVGKDKTTLIRELNDFLIGQYSQGRQAVLIIDEAQNLSPDLLEEVRMLSNLETDREKLLQIILVGQPELKKTLALPALLQLRQRIQINCHIQPLNPAEVEEYILFRLEKAGNREAVVFSSEAVEAVATYSRGVPRLINIICDYIMLDAFSAQQRDISAQIVHELARDLSFDAQYWESKTTEPEEPQEDTGSGIAQAAQAVRASVKLNNVLRSLNQRLEALEAVPRFDQSDIMDIRERLDEVEKALDARVKELWLAQQQFRVEMTMRQMQHGGKEIDETKKQQGTMRLIWNFLWGN</sequence>
<accession>S7U9C2</accession>
<evidence type="ECO:0000313" key="4">
    <source>
        <dbReference type="Proteomes" id="UP000014975"/>
    </source>
</evidence>
<dbReference type="InterPro" id="IPR052026">
    <property type="entry name" value="ExeA_AAA_ATPase_DNA-bind"/>
</dbReference>
<reference evidence="3 4" key="1">
    <citation type="journal article" date="2013" name="Genome Announc.">
        <title>Draft genome sequences for three mercury-methylating, sulfate-reducing bacteria.</title>
        <authorList>
            <person name="Brown S.D."/>
            <person name="Hurt R.A.Jr."/>
            <person name="Gilmour C.C."/>
            <person name="Elias D.A."/>
        </authorList>
    </citation>
    <scope>NUCLEOTIDE SEQUENCE [LARGE SCALE GENOMIC DNA]</scope>
    <source>
        <strain evidence="3 4">DSM 16529</strain>
    </source>
</reference>
<evidence type="ECO:0000259" key="2">
    <source>
        <dbReference type="SMART" id="SM00382"/>
    </source>
</evidence>
<proteinExistence type="predicted"/>
<dbReference type="CDD" id="cd00009">
    <property type="entry name" value="AAA"/>
    <property type="match status" value="1"/>
</dbReference>
<evidence type="ECO:0000313" key="3">
    <source>
        <dbReference type="EMBL" id="EPR30554.1"/>
    </source>
</evidence>
<feature type="coiled-coil region" evidence="1">
    <location>
        <begin position="300"/>
        <end position="348"/>
    </location>
</feature>
<dbReference type="SUPFAM" id="SSF52540">
    <property type="entry name" value="P-loop containing nucleoside triphosphate hydrolases"/>
    <property type="match status" value="1"/>
</dbReference>
<dbReference type="SMART" id="SM00382">
    <property type="entry name" value="AAA"/>
    <property type="match status" value="1"/>
</dbReference>
<feature type="domain" description="AAA+ ATPase" evidence="2">
    <location>
        <begin position="42"/>
        <end position="192"/>
    </location>
</feature>
<protein>
    <submittedName>
        <fullName evidence="3">Secretion ATPase, PEP-CTERM locus subfamily</fullName>
    </submittedName>
</protein>
<dbReference type="Gene3D" id="3.40.50.300">
    <property type="entry name" value="P-loop containing nucleotide triphosphate hydrolases"/>
    <property type="match status" value="1"/>
</dbReference>
<dbReference type="Proteomes" id="UP000014975">
    <property type="component" value="Unassembled WGS sequence"/>
</dbReference>
<dbReference type="eggNOG" id="COG3267">
    <property type="taxonomic scope" value="Bacteria"/>
</dbReference>
<dbReference type="AlphaFoldDB" id="S7U9C2"/>
<keyword evidence="4" id="KW-1185">Reference proteome</keyword>
<dbReference type="NCBIfam" id="TIGR03015">
    <property type="entry name" value="pepcterm_ATPase"/>
    <property type="match status" value="1"/>
</dbReference>
<dbReference type="InterPro" id="IPR049945">
    <property type="entry name" value="AAA_22"/>
</dbReference>
<dbReference type="InterPro" id="IPR003593">
    <property type="entry name" value="AAA+_ATPase"/>
</dbReference>
<dbReference type="PATRIC" id="fig|1121439.3.peg.2661"/>
<dbReference type="PANTHER" id="PTHR35894">
    <property type="entry name" value="GENERAL SECRETION PATHWAY PROTEIN A-RELATED"/>
    <property type="match status" value="1"/>
</dbReference>
<dbReference type="Pfam" id="PF13401">
    <property type="entry name" value="AAA_22"/>
    <property type="match status" value="1"/>
</dbReference>
<dbReference type="InterPro" id="IPR017466">
    <property type="entry name" value="XrtA-assoc_ATPase-like"/>
</dbReference>
<dbReference type="STRING" id="1121439.dsat_1276"/>